<organism evidence="8 9">
    <name type="scientific">Aquamicrobium aerolatum DSM 21857</name>
    <dbReference type="NCBI Taxonomy" id="1121003"/>
    <lineage>
        <taxon>Bacteria</taxon>
        <taxon>Pseudomonadati</taxon>
        <taxon>Pseudomonadota</taxon>
        <taxon>Alphaproteobacteria</taxon>
        <taxon>Hyphomicrobiales</taxon>
        <taxon>Phyllobacteriaceae</taxon>
        <taxon>Aerobium</taxon>
    </lineage>
</organism>
<evidence type="ECO:0000256" key="3">
    <source>
        <dbReference type="ARBA" id="ARBA00022679"/>
    </source>
</evidence>
<comment type="similarity">
    <text evidence="1">Belongs to the class IV-like SAM-binding methyltransferase superfamily. RNA methyltransferase TrmH family.</text>
</comment>
<reference evidence="9" key="1">
    <citation type="submission" date="2016-10" db="EMBL/GenBank/DDBJ databases">
        <authorList>
            <person name="Varghese N."/>
            <person name="Submissions S."/>
        </authorList>
    </citation>
    <scope>NUCLEOTIDE SEQUENCE [LARGE SCALE GENOMIC DNA]</scope>
    <source>
        <strain evidence="9">DSM 21857</strain>
    </source>
</reference>
<dbReference type="PIRSF" id="PIRSF004808">
    <property type="entry name" value="LasT"/>
    <property type="match status" value="1"/>
</dbReference>
<sequence length="286" mass="31114">MAGTDREKQLIQEGPAIILVEPQLGENIGMVARAMANFGLVDLRLVNPRDGWPNERALAAASKADHVIDRVTVFDTLAEAIGDLNYVIATTARQRDGFKPVRGPVEAGRILRQRFQAGQHNGILFGRERFGLDNDEIALADEIVTFPVNPAFASLNIAQAVLLMSYEWMKTGLEDETHTAFSGPIVEPAPKSALQGLFDHLEEALSVRGYFRPAAKKPKMVDNLRAVLTRPGYSLLEINLLRGVVSSLDYFSPKQPRGTAYPDRKAAADAKAHPGAAGSGEDVTDD</sequence>
<dbReference type="SUPFAM" id="SSF75217">
    <property type="entry name" value="alpha/beta knot"/>
    <property type="match status" value="1"/>
</dbReference>
<dbReference type="CDD" id="cd18093">
    <property type="entry name" value="SpoU-like_TrmJ"/>
    <property type="match status" value="1"/>
</dbReference>
<evidence type="ECO:0000256" key="5">
    <source>
        <dbReference type="RuleBase" id="RU362024"/>
    </source>
</evidence>
<keyword evidence="3 8" id="KW-0808">Transferase</keyword>
<keyword evidence="2 5" id="KW-0489">Methyltransferase</keyword>
<evidence type="ECO:0000259" key="7">
    <source>
        <dbReference type="Pfam" id="PF00588"/>
    </source>
</evidence>
<dbReference type="PANTHER" id="PTHR42786:SF7">
    <property type="entry name" value="TRNA_RRNA METHYLTRANSFERASE SPOU TYPE DOMAIN-CONTAINING PROTEIN"/>
    <property type="match status" value="1"/>
</dbReference>
<evidence type="ECO:0000313" key="9">
    <source>
        <dbReference type="Proteomes" id="UP000242763"/>
    </source>
</evidence>
<dbReference type="EC" id="2.1.1.200" evidence="5"/>
<evidence type="ECO:0000256" key="1">
    <source>
        <dbReference type="ARBA" id="ARBA00007228"/>
    </source>
</evidence>
<dbReference type="EMBL" id="FORF01000006">
    <property type="protein sequence ID" value="SFI78496.1"/>
    <property type="molecule type" value="Genomic_DNA"/>
</dbReference>
<feature type="region of interest" description="Disordered" evidence="6">
    <location>
        <begin position="253"/>
        <end position="286"/>
    </location>
</feature>
<dbReference type="STRING" id="1121003.SAMN03080618_01337"/>
<proteinExistence type="inferred from homology"/>
<accession>A0A1I3L1E8</accession>
<dbReference type="GO" id="GO:0002128">
    <property type="term" value="P:tRNA nucleoside ribose methylation"/>
    <property type="evidence" value="ECO:0007669"/>
    <property type="project" value="TreeGrafter"/>
</dbReference>
<dbReference type="GO" id="GO:0106339">
    <property type="term" value="F:tRNA (cytidine(32)-2'-O)-methyltransferase activity"/>
    <property type="evidence" value="ECO:0007669"/>
    <property type="project" value="RHEA"/>
</dbReference>
<dbReference type="Proteomes" id="UP000242763">
    <property type="component" value="Unassembled WGS sequence"/>
</dbReference>
<evidence type="ECO:0000256" key="4">
    <source>
        <dbReference type="ARBA" id="ARBA00022691"/>
    </source>
</evidence>
<comment type="subcellular location">
    <subcellularLocation>
        <location evidence="5">Cytoplasm</location>
    </subcellularLocation>
</comment>
<keyword evidence="4 5" id="KW-0949">S-adenosyl-L-methionine</keyword>
<dbReference type="AlphaFoldDB" id="A0A1I3L1E8"/>
<evidence type="ECO:0000256" key="6">
    <source>
        <dbReference type="SAM" id="MobiDB-lite"/>
    </source>
</evidence>
<feature type="domain" description="tRNA/rRNA methyltransferase SpoU type" evidence="7">
    <location>
        <begin position="16"/>
        <end position="166"/>
    </location>
</feature>
<dbReference type="InterPro" id="IPR029028">
    <property type="entry name" value="Alpha/beta_knot_MTases"/>
</dbReference>
<dbReference type="PANTHER" id="PTHR42786">
    <property type="entry name" value="TRNA/RRNA METHYLTRANSFERASE"/>
    <property type="match status" value="1"/>
</dbReference>
<comment type="catalytic activity">
    <reaction evidence="5">
        <text>cytidine(32) in tRNA + S-adenosyl-L-methionine = 2'-O-methylcytidine(32) in tRNA + S-adenosyl-L-homocysteine + H(+)</text>
        <dbReference type="Rhea" id="RHEA:42932"/>
        <dbReference type="Rhea" id="RHEA-COMP:10288"/>
        <dbReference type="Rhea" id="RHEA-COMP:10289"/>
        <dbReference type="ChEBI" id="CHEBI:15378"/>
        <dbReference type="ChEBI" id="CHEBI:57856"/>
        <dbReference type="ChEBI" id="CHEBI:59789"/>
        <dbReference type="ChEBI" id="CHEBI:74495"/>
        <dbReference type="ChEBI" id="CHEBI:82748"/>
        <dbReference type="EC" id="2.1.1.200"/>
    </reaction>
</comment>
<dbReference type="RefSeq" id="WP_091520120.1">
    <property type="nucleotide sequence ID" value="NZ_FORF01000006.1"/>
</dbReference>
<comment type="catalytic activity">
    <reaction evidence="5">
        <text>uridine(32) in tRNA + S-adenosyl-L-methionine = 2'-O-methyluridine(32) in tRNA + S-adenosyl-L-homocysteine + H(+)</text>
        <dbReference type="Rhea" id="RHEA:42936"/>
        <dbReference type="Rhea" id="RHEA-COMP:10107"/>
        <dbReference type="Rhea" id="RHEA-COMP:10290"/>
        <dbReference type="ChEBI" id="CHEBI:15378"/>
        <dbReference type="ChEBI" id="CHEBI:57856"/>
        <dbReference type="ChEBI" id="CHEBI:59789"/>
        <dbReference type="ChEBI" id="CHEBI:65315"/>
        <dbReference type="ChEBI" id="CHEBI:74478"/>
        <dbReference type="EC" id="2.1.1.200"/>
    </reaction>
</comment>
<dbReference type="NCBIfam" id="TIGR00050">
    <property type="entry name" value="rRNA_methyl_1"/>
    <property type="match status" value="1"/>
</dbReference>
<feature type="compositionally biased region" description="Basic and acidic residues" evidence="6">
    <location>
        <begin position="262"/>
        <end position="272"/>
    </location>
</feature>
<name>A0A1I3L1E8_9HYPH</name>
<keyword evidence="5" id="KW-0819">tRNA processing</keyword>
<evidence type="ECO:0000313" key="8">
    <source>
        <dbReference type="EMBL" id="SFI78496.1"/>
    </source>
</evidence>
<comment type="function">
    <text evidence="5">Catalyzes the formation of 2'O-methylated cytidine (Cm32) or 2'O-methylated uridine (Um32) at position 32 in tRNA.</text>
</comment>
<dbReference type="Gene3D" id="1.10.8.590">
    <property type="match status" value="1"/>
</dbReference>
<dbReference type="GO" id="GO:0003723">
    <property type="term" value="F:RNA binding"/>
    <property type="evidence" value="ECO:0007669"/>
    <property type="project" value="InterPro"/>
</dbReference>
<dbReference type="InterPro" id="IPR029026">
    <property type="entry name" value="tRNA_m1G_MTases_N"/>
</dbReference>
<keyword evidence="9" id="KW-1185">Reference proteome</keyword>
<protein>
    <recommendedName>
        <fullName evidence="5">tRNA (cytidine/uridine-2'-O-)-methyltransferase TrmJ</fullName>
        <ecNumber evidence="5">2.1.1.200</ecNumber>
    </recommendedName>
    <alternativeName>
        <fullName evidence="5">tRNA (cytidine(32)/uridine(32)-2'-O)-methyltransferase</fullName>
    </alternativeName>
    <alternativeName>
        <fullName evidence="5">tRNA Cm32/Um32 methyltransferase</fullName>
    </alternativeName>
</protein>
<comment type="subunit">
    <text evidence="5">Homodimer.</text>
</comment>
<dbReference type="OrthoDB" id="9806346at2"/>
<gene>
    <name evidence="5" type="primary">trmJ</name>
    <name evidence="8" type="ORF">SAMN03080618_01337</name>
</gene>
<keyword evidence="5" id="KW-0963">Cytoplasm</keyword>
<dbReference type="GO" id="GO:0160206">
    <property type="term" value="F:tRNA (cytidine(32)/uridine(32)-2'-O)-methyltransferase activity"/>
    <property type="evidence" value="ECO:0007669"/>
    <property type="project" value="UniProtKB-EC"/>
</dbReference>
<evidence type="ECO:0000256" key="2">
    <source>
        <dbReference type="ARBA" id="ARBA00022603"/>
    </source>
</evidence>
<dbReference type="InterPro" id="IPR001537">
    <property type="entry name" value="SpoU_MeTrfase"/>
</dbReference>
<dbReference type="GO" id="GO:0005829">
    <property type="term" value="C:cytosol"/>
    <property type="evidence" value="ECO:0007669"/>
    <property type="project" value="TreeGrafter"/>
</dbReference>
<dbReference type="InterPro" id="IPR004384">
    <property type="entry name" value="RNA_MeTrfase_TrmJ/LasT"/>
</dbReference>
<dbReference type="Gene3D" id="3.40.1280.10">
    <property type="match status" value="1"/>
</dbReference>
<dbReference type="Pfam" id="PF00588">
    <property type="entry name" value="SpoU_methylase"/>
    <property type="match status" value="1"/>
</dbReference>